<organism evidence="3">
    <name type="scientific">marine sediment metagenome</name>
    <dbReference type="NCBI Taxonomy" id="412755"/>
    <lineage>
        <taxon>unclassified sequences</taxon>
        <taxon>metagenomes</taxon>
        <taxon>ecological metagenomes</taxon>
    </lineage>
</organism>
<evidence type="ECO:0000256" key="1">
    <source>
        <dbReference type="ARBA" id="ARBA00001933"/>
    </source>
</evidence>
<dbReference type="PROSITE" id="PS00868">
    <property type="entry name" value="CYS_MET_METAB_PP"/>
    <property type="match status" value="1"/>
</dbReference>
<dbReference type="InterPro" id="IPR044639">
    <property type="entry name" value="CGS1/2"/>
</dbReference>
<dbReference type="PANTHER" id="PTHR43379:SF1">
    <property type="entry name" value="CYSTATHIONINE GAMMA-SYNTHASE 1, CHLOROPLASTIC-RELATED"/>
    <property type="match status" value="1"/>
</dbReference>
<dbReference type="SUPFAM" id="SSF53383">
    <property type="entry name" value="PLP-dependent transferases"/>
    <property type="match status" value="1"/>
</dbReference>
<accession>X0XFD7</accession>
<reference evidence="3" key="1">
    <citation type="journal article" date="2014" name="Front. Microbiol.">
        <title>High frequency of phylogenetically diverse reductive dehalogenase-homologous genes in deep subseafloor sedimentary metagenomes.</title>
        <authorList>
            <person name="Kawai M."/>
            <person name="Futagami T."/>
            <person name="Toyoda A."/>
            <person name="Takaki Y."/>
            <person name="Nishi S."/>
            <person name="Hori S."/>
            <person name="Arai W."/>
            <person name="Tsubouchi T."/>
            <person name="Morono Y."/>
            <person name="Uchiyama I."/>
            <person name="Ito T."/>
            <person name="Fujiyama A."/>
            <person name="Inagaki F."/>
            <person name="Takami H."/>
        </authorList>
    </citation>
    <scope>NUCLEOTIDE SEQUENCE</scope>
    <source>
        <strain evidence="3">Expedition CK06-06</strain>
    </source>
</reference>
<comment type="caution">
    <text evidence="3">The sequence shown here is derived from an EMBL/GenBank/DDBJ whole genome shotgun (WGS) entry which is preliminary data.</text>
</comment>
<sequence>MTNHFSTQAVHAGEEKRKPYGALTTPIVQTSTYTFENTAEILDFMHRKASGDLPVRDEYGRYSNPTQSAVERKMAALEGGERALLFASGMCAITTTMAALLSSGDHLVMVSECYHRTREFALTFLSRWGIETTLVPIDEPVALAAAVRPTTRLIFAETPTNPYLRVLDLSRMIEIAREHDITTIIDSTFATPINLRPLEYGVDLVIHSATKYLGGHNDLLAGAVIGSSET</sequence>
<dbReference type="InterPro" id="IPR000277">
    <property type="entry name" value="Cys/Met-Metab_PyrdxlP-dep_enz"/>
</dbReference>
<dbReference type="Pfam" id="PF01053">
    <property type="entry name" value="Cys_Met_Meta_PP"/>
    <property type="match status" value="1"/>
</dbReference>
<evidence type="ECO:0008006" key="4">
    <source>
        <dbReference type="Google" id="ProtNLM"/>
    </source>
</evidence>
<dbReference type="GO" id="GO:0030170">
    <property type="term" value="F:pyridoxal phosphate binding"/>
    <property type="evidence" value="ECO:0007669"/>
    <property type="project" value="InterPro"/>
</dbReference>
<dbReference type="FunFam" id="3.40.640.10:FF:000046">
    <property type="entry name" value="Cystathionine gamma-lyase"/>
    <property type="match status" value="1"/>
</dbReference>
<dbReference type="Gene3D" id="3.40.640.10">
    <property type="entry name" value="Type I PLP-dependent aspartate aminotransferase-like (Major domain)"/>
    <property type="match status" value="1"/>
</dbReference>
<dbReference type="InterPro" id="IPR015424">
    <property type="entry name" value="PyrdxlP-dep_Trfase"/>
</dbReference>
<evidence type="ECO:0000313" key="3">
    <source>
        <dbReference type="EMBL" id="GAG35358.1"/>
    </source>
</evidence>
<dbReference type="GO" id="GO:0019346">
    <property type="term" value="P:transsulfuration"/>
    <property type="evidence" value="ECO:0007669"/>
    <property type="project" value="InterPro"/>
</dbReference>
<proteinExistence type="predicted"/>
<dbReference type="InterPro" id="IPR015421">
    <property type="entry name" value="PyrdxlP-dep_Trfase_major"/>
</dbReference>
<gene>
    <name evidence="3" type="ORF">S01H1_68851</name>
</gene>
<dbReference type="InterPro" id="IPR054542">
    <property type="entry name" value="Cys_met_metab_PP"/>
</dbReference>
<dbReference type="AlphaFoldDB" id="X0XFD7"/>
<evidence type="ECO:0000256" key="2">
    <source>
        <dbReference type="ARBA" id="ARBA00022898"/>
    </source>
</evidence>
<name>X0XFD7_9ZZZZ</name>
<comment type="cofactor">
    <cofactor evidence="1">
        <name>pyridoxal 5'-phosphate</name>
        <dbReference type="ChEBI" id="CHEBI:597326"/>
    </cofactor>
</comment>
<dbReference type="EMBL" id="BARS01045674">
    <property type="protein sequence ID" value="GAG35358.1"/>
    <property type="molecule type" value="Genomic_DNA"/>
</dbReference>
<dbReference type="PANTHER" id="PTHR43379">
    <property type="entry name" value="CYSTATHIONINE GAMMA-SYNTHASE"/>
    <property type="match status" value="1"/>
</dbReference>
<dbReference type="GO" id="GO:0003962">
    <property type="term" value="F:cystathionine gamma-synthase activity"/>
    <property type="evidence" value="ECO:0007669"/>
    <property type="project" value="InterPro"/>
</dbReference>
<feature type="non-terminal residue" evidence="3">
    <location>
        <position position="230"/>
    </location>
</feature>
<protein>
    <recommendedName>
        <fullName evidence="4">Cystathionine gamma-synthase</fullName>
    </recommendedName>
</protein>
<dbReference type="GO" id="GO:0009086">
    <property type="term" value="P:methionine biosynthetic process"/>
    <property type="evidence" value="ECO:0007669"/>
    <property type="project" value="InterPro"/>
</dbReference>
<keyword evidence="2" id="KW-0663">Pyridoxal phosphate</keyword>